<feature type="domain" description="N-acetyltransferase" evidence="3">
    <location>
        <begin position="349"/>
        <end position="499"/>
    </location>
</feature>
<dbReference type="SUPFAM" id="SSF55729">
    <property type="entry name" value="Acyl-CoA N-acyltransferases (Nat)"/>
    <property type="match status" value="1"/>
</dbReference>
<dbReference type="EMBL" id="AFRZ01000001">
    <property type="protein sequence ID" value="EHP29046.1"/>
    <property type="molecule type" value="Genomic_DNA"/>
</dbReference>
<dbReference type="GO" id="GO:0016747">
    <property type="term" value="F:acyltransferase activity, transferring groups other than amino-acyl groups"/>
    <property type="evidence" value="ECO:0007669"/>
    <property type="project" value="InterPro"/>
</dbReference>
<dbReference type="GO" id="GO:0016758">
    <property type="term" value="F:hexosyltransferase activity"/>
    <property type="evidence" value="ECO:0007669"/>
    <property type="project" value="InterPro"/>
</dbReference>
<dbReference type="Pfam" id="PF04101">
    <property type="entry name" value="Glyco_tran_28_C"/>
    <property type="match status" value="1"/>
</dbReference>
<dbReference type="InterPro" id="IPR000182">
    <property type="entry name" value="GNAT_dom"/>
</dbReference>
<feature type="active site" description="Proton acceptor" evidence="1">
    <location>
        <position position="22"/>
    </location>
</feature>
<dbReference type="eggNOG" id="COG1670">
    <property type="taxonomic scope" value="Bacteria"/>
</dbReference>
<dbReference type="Gene3D" id="3.40.630.30">
    <property type="match status" value="1"/>
</dbReference>
<dbReference type="SUPFAM" id="SSF53756">
    <property type="entry name" value="UDP-Glycosyltransferase/glycogen phosphorylase"/>
    <property type="match status" value="1"/>
</dbReference>
<organism evidence="4 5">
    <name type="scientific">Sulfurimonas gotlandica (strain DSM 19862 / JCM 16533 / GD1)</name>
    <dbReference type="NCBI Taxonomy" id="929558"/>
    <lineage>
        <taxon>Bacteria</taxon>
        <taxon>Pseudomonadati</taxon>
        <taxon>Campylobacterota</taxon>
        <taxon>Epsilonproteobacteria</taxon>
        <taxon>Campylobacterales</taxon>
        <taxon>Sulfurimonadaceae</taxon>
        <taxon>Sulfurimonas</taxon>
    </lineage>
</organism>
<dbReference type="AlphaFoldDB" id="H1FVC0"/>
<feature type="binding site" evidence="2">
    <location>
        <position position="267"/>
    </location>
    <ligand>
        <name>substrate</name>
    </ligand>
</feature>
<dbReference type="InterPro" id="IPR016181">
    <property type="entry name" value="Acyl_CoA_acyltransferase"/>
</dbReference>
<dbReference type="InterPro" id="IPR007235">
    <property type="entry name" value="Glyco_trans_28_C"/>
</dbReference>
<comment type="caution">
    <text evidence="4">The sequence shown here is derived from an EMBL/GenBank/DDBJ whole genome shotgun (WGS) entry which is preliminary data.</text>
</comment>
<keyword evidence="5" id="KW-1185">Reference proteome</keyword>
<sequence length="499" mass="58580">MLDEKKTILFRVDASNIVGSGHVMRCLVFASKLRNNDYDVAFICQSREANMIEYIRSNGFYVSVISETNNWQKDADETICLIRSIYKKFIEWIIVDHYELDYKWEKVLREYTNKIMVIDDLANREHDCNILLDQNYYHNMEERYIKYVSPCTTLLLGPQYLLLREEFINARKNIGTRARHIQNIFVFFGGSDMKNYTQKALDCIKRLNRSDITVNVAIGSQNPYRKNISKICESSANMKLYVQTNKIAELMAQADIAIGSGGISTYERIYLKLPSLVITLADNQEEALKALVDKKWIEPFSNEEELYDSLVQILKKGTIPIDTPVEAGVNKIYTIMRTDGINIKILKCLDVRRTFYWLHDIDLLNDFMMKTRPVRNHHFKYWRKILKDSSQIVQAIYYKNKHIGNCGIKNFSKKERAGEIWIYIGEKECRSRGFAKSSLILLINKFLFEFPNGVLYLHVKEMNKKAIALYKSLNFMEIKEKKSIEWINNENMIYMELQK</sequence>
<accession>H1FVC0</accession>
<dbReference type="PANTHER" id="PTHR43415">
    <property type="entry name" value="SPERMIDINE N(1)-ACETYLTRANSFERASE"/>
    <property type="match status" value="1"/>
</dbReference>
<gene>
    <name evidence="4" type="ORF">SMGD1_0519</name>
</gene>
<dbReference type="PATRIC" id="fig|929558.5.peg.517"/>
<evidence type="ECO:0000313" key="5">
    <source>
        <dbReference type="Proteomes" id="UP000006431"/>
    </source>
</evidence>
<proteinExistence type="predicted"/>
<dbReference type="Gene3D" id="3.40.50.2000">
    <property type="entry name" value="Glycogen Phosphorylase B"/>
    <property type="match status" value="1"/>
</dbReference>
<evidence type="ECO:0000256" key="2">
    <source>
        <dbReference type="PIRSR" id="PIRSR620023-2"/>
    </source>
</evidence>
<name>H1FVC0_SULGG</name>
<dbReference type="HOGENOM" id="CLU_023406_0_1_7"/>
<dbReference type="STRING" id="929558.SMGD1_0519"/>
<dbReference type="eggNOG" id="COG3980">
    <property type="taxonomic scope" value="Bacteria"/>
</dbReference>
<reference evidence="4 5" key="1">
    <citation type="journal article" date="2012" name="Proc. Natl. Acad. Sci. U.S.A.">
        <title>Genome and physiology of a model Epsilonproteobacterium responsible for sulfide detoxification in marine oxygen depletion zones.</title>
        <authorList>
            <person name="Grote J."/>
            <person name="Schott T."/>
            <person name="Bruckner C.G."/>
            <person name="Glockner F.O."/>
            <person name="Jost G."/>
            <person name="Teeling H."/>
            <person name="Labrenz M."/>
            <person name="Jurgens K."/>
        </authorList>
    </citation>
    <scope>NUCLEOTIDE SEQUENCE [LARGE SCALE GENOMIC DNA]</scope>
    <source>
        <strain evidence="4 5">GD1</strain>
    </source>
</reference>
<dbReference type="NCBIfam" id="TIGR03590">
    <property type="entry name" value="PseG"/>
    <property type="match status" value="1"/>
</dbReference>
<evidence type="ECO:0000313" key="4">
    <source>
        <dbReference type="EMBL" id="EHP29046.1"/>
    </source>
</evidence>
<dbReference type="Gene3D" id="3.40.50.11190">
    <property type="match status" value="1"/>
</dbReference>
<dbReference type="Proteomes" id="UP000006431">
    <property type="component" value="Unassembled WGS sequence"/>
</dbReference>
<dbReference type="RefSeq" id="WP_008340545.1">
    <property type="nucleotide sequence ID" value="NZ_AFRZ01000001.1"/>
</dbReference>
<evidence type="ECO:0000259" key="3">
    <source>
        <dbReference type="PROSITE" id="PS51186"/>
    </source>
</evidence>
<feature type="binding site" evidence="2">
    <location>
        <position position="164"/>
    </location>
    <ligand>
        <name>substrate</name>
    </ligand>
</feature>
<protein>
    <submittedName>
        <fullName evidence="4">Putative polysaccharide biosynthesis protein</fullName>
    </submittedName>
</protein>
<dbReference type="PROSITE" id="PS51186">
    <property type="entry name" value="GNAT"/>
    <property type="match status" value="1"/>
</dbReference>
<dbReference type="Pfam" id="PF00583">
    <property type="entry name" value="Acetyltransf_1"/>
    <property type="match status" value="1"/>
</dbReference>
<dbReference type="InterPro" id="IPR020023">
    <property type="entry name" value="PseG"/>
</dbReference>
<dbReference type="PANTHER" id="PTHR43415:SF3">
    <property type="entry name" value="GNAT-FAMILY ACETYLTRANSFERASE"/>
    <property type="match status" value="1"/>
</dbReference>
<evidence type="ECO:0000256" key="1">
    <source>
        <dbReference type="PIRSR" id="PIRSR620023-1"/>
    </source>
</evidence>